<protein>
    <submittedName>
        <fullName evidence="3">DUF3380 domain-containing protein</fullName>
    </submittedName>
</protein>
<gene>
    <name evidence="3" type="ORF">DDF84_010215</name>
</gene>
<dbReference type="OrthoDB" id="1523598at2"/>
<feature type="domain" description="N-acetylmuramidase" evidence="2">
    <location>
        <begin position="90"/>
        <end position="260"/>
    </location>
</feature>
<dbReference type="EMBL" id="CP037900">
    <property type="protein sequence ID" value="QBP10104.1"/>
    <property type="molecule type" value="Genomic_DNA"/>
</dbReference>
<dbReference type="RefSeq" id="WP_111733412.1">
    <property type="nucleotide sequence ID" value="NZ_CP037900.1"/>
</dbReference>
<evidence type="ECO:0000259" key="1">
    <source>
        <dbReference type="Pfam" id="PF01471"/>
    </source>
</evidence>
<dbReference type="InterPro" id="IPR036365">
    <property type="entry name" value="PGBD-like_sf"/>
</dbReference>
<proteinExistence type="predicted"/>
<name>A0A482ISQ3_9BURK</name>
<reference evidence="3 4" key="1">
    <citation type="submission" date="2019-03" db="EMBL/GenBank/DDBJ databases">
        <title>Comparative insights into the high quality Complete genome sequence of highly metal resistant Cupriavidus metallidurans strain BS1 isolated from a gold-copper mine.</title>
        <authorList>
            <person name="Mazhar H.S."/>
            <person name="Rensing C."/>
        </authorList>
    </citation>
    <scope>NUCLEOTIDE SEQUENCE [LARGE SCALE GENOMIC DNA]</scope>
    <source>
        <strain evidence="3 4">BS1</strain>
    </source>
</reference>
<dbReference type="InterPro" id="IPR036366">
    <property type="entry name" value="PGBDSf"/>
</dbReference>
<dbReference type="InterPro" id="IPR002477">
    <property type="entry name" value="Peptidoglycan-bd-like"/>
</dbReference>
<dbReference type="Pfam" id="PF11860">
    <property type="entry name" value="Muramidase"/>
    <property type="match status" value="1"/>
</dbReference>
<sequence length="278" mass="30706">MTTLRRGNLGADVRELQRLLRTRGATLDLTGEFDDATASAVRAAQSRYGLVVDGLAGPKTLLALQLDGRQPGELGADDLRRAAATLDVPLASVRAVNEIESLGLGFLPDRRPVILFERHIMYRQLRAAGHDANALARHYPNIVNPKRGGYMGKAAEQMRLARASDIDHACALASASWGLFQIMGYHWERLGYASVQDFADAMRLGEPQQLDAFVRFVQTDPALHKALKGQKWVTFASLFNGPAYKDNLYDVKLARAFARYGAEEGEREQETKQEQVPA</sequence>
<evidence type="ECO:0000313" key="4">
    <source>
        <dbReference type="Proteomes" id="UP000253772"/>
    </source>
</evidence>
<dbReference type="InterPro" id="IPR024408">
    <property type="entry name" value="Muramidase"/>
</dbReference>
<dbReference type="Proteomes" id="UP000253772">
    <property type="component" value="Chromosome c1"/>
</dbReference>
<evidence type="ECO:0000259" key="2">
    <source>
        <dbReference type="Pfam" id="PF11860"/>
    </source>
</evidence>
<organism evidence="3 4">
    <name type="scientific">Cupriavidus metallidurans</name>
    <dbReference type="NCBI Taxonomy" id="119219"/>
    <lineage>
        <taxon>Bacteria</taxon>
        <taxon>Pseudomonadati</taxon>
        <taxon>Pseudomonadota</taxon>
        <taxon>Betaproteobacteria</taxon>
        <taxon>Burkholderiales</taxon>
        <taxon>Burkholderiaceae</taxon>
        <taxon>Cupriavidus</taxon>
    </lineage>
</organism>
<dbReference type="Pfam" id="PF01471">
    <property type="entry name" value="PG_binding_1"/>
    <property type="match status" value="1"/>
</dbReference>
<evidence type="ECO:0000313" key="3">
    <source>
        <dbReference type="EMBL" id="QBP10104.1"/>
    </source>
</evidence>
<dbReference type="Gene3D" id="1.10.101.10">
    <property type="entry name" value="PGBD-like superfamily/PGBD"/>
    <property type="match status" value="1"/>
</dbReference>
<dbReference type="AlphaFoldDB" id="A0A482ISQ3"/>
<feature type="domain" description="Peptidoglycan binding-like" evidence="1">
    <location>
        <begin position="10"/>
        <end position="64"/>
    </location>
</feature>
<accession>A0A482ISQ3</accession>
<dbReference type="SUPFAM" id="SSF47090">
    <property type="entry name" value="PGBD-like"/>
    <property type="match status" value="1"/>
</dbReference>